<dbReference type="EMBL" id="MUHD01000030">
    <property type="protein sequence ID" value="OXB04765.1"/>
    <property type="molecule type" value="Genomic_DNA"/>
</dbReference>
<comment type="caution">
    <text evidence="1">The sequence shown here is derived from an EMBL/GenBank/DDBJ whole genome shotgun (WGS) entry which is preliminary data.</text>
</comment>
<evidence type="ECO:0000313" key="1">
    <source>
        <dbReference type="EMBL" id="OXB04765.1"/>
    </source>
</evidence>
<accession>A0ABX4CRM8</accession>
<protein>
    <submittedName>
        <fullName evidence="1">Uncharacterized protein</fullName>
    </submittedName>
</protein>
<name>A0ABX4CRM8_9FLAO</name>
<evidence type="ECO:0000313" key="2">
    <source>
        <dbReference type="Proteomes" id="UP000198381"/>
    </source>
</evidence>
<keyword evidence="2" id="KW-1185">Reference proteome</keyword>
<organism evidence="1 2">
    <name type="scientific">Flavobacterium plurextorum</name>
    <dbReference type="NCBI Taxonomy" id="1114867"/>
    <lineage>
        <taxon>Bacteria</taxon>
        <taxon>Pseudomonadati</taxon>
        <taxon>Bacteroidota</taxon>
        <taxon>Flavobacteriia</taxon>
        <taxon>Flavobacteriales</taxon>
        <taxon>Flavobacteriaceae</taxon>
        <taxon>Flavobacterium</taxon>
    </lineage>
</organism>
<gene>
    <name evidence="1" type="ORF">B0A81_16510</name>
</gene>
<dbReference type="RefSeq" id="WP_089059041.1">
    <property type="nucleotide sequence ID" value="NZ_MUHD01000030.1"/>
</dbReference>
<proteinExistence type="predicted"/>
<reference evidence="1 2" key="1">
    <citation type="submission" date="2016-11" db="EMBL/GenBank/DDBJ databases">
        <title>Whole genomes of Flavobacteriaceae.</title>
        <authorList>
            <person name="Stine C."/>
            <person name="Li C."/>
            <person name="Tadesse D."/>
        </authorList>
    </citation>
    <scope>NUCLEOTIDE SEQUENCE [LARGE SCALE GENOMIC DNA]</scope>
    <source>
        <strain evidence="1 2">CCUG 60112</strain>
    </source>
</reference>
<dbReference type="PROSITE" id="PS51257">
    <property type="entry name" value="PROKAR_LIPOPROTEIN"/>
    <property type="match status" value="1"/>
</dbReference>
<dbReference type="Proteomes" id="UP000198381">
    <property type="component" value="Unassembled WGS sequence"/>
</dbReference>
<sequence length="196" mass="23325">MKYIYKYILIILTLFSCQQKKPIIVEQIISKEVVTILPNLKNPSIKDSVVISVPIEFKVTMNSTVDYVVWLFRINNKTLWDDVIDYQVYKKQNKTKSIYQLDSDKSLIDKPIGIIIKERNHLISKTDARKLLRKYNQNWSLDNLKFGDTIKLVTYDKFRKENKILIDDFEKVKDSIHFKAVRGEKENFYVVKKINW</sequence>